<name>A0A0E0J7H3_ORYNI</name>
<dbReference type="PANTHER" id="PTHR14221">
    <property type="entry name" value="WD REPEAT DOMAIN 44"/>
    <property type="match status" value="1"/>
</dbReference>
<evidence type="ECO:0000256" key="5">
    <source>
        <dbReference type="SAM" id="MobiDB-lite"/>
    </source>
</evidence>
<keyword evidence="4" id="KW-0175">Coiled coil</keyword>
<feature type="compositionally biased region" description="Basic and acidic residues" evidence="5">
    <location>
        <begin position="692"/>
        <end position="705"/>
    </location>
</feature>
<dbReference type="InterPro" id="IPR001401">
    <property type="entry name" value="Dynamin_GTPase"/>
</dbReference>
<feature type="compositionally biased region" description="Basic and acidic residues" evidence="5">
    <location>
        <begin position="960"/>
        <end position="983"/>
    </location>
</feature>
<dbReference type="EnsemblPlants" id="ONIVA12G04400.1">
    <property type="protein sequence ID" value="ONIVA12G04400.1"/>
    <property type="gene ID" value="ONIVA12G04400"/>
</dbReference>
<feature type="region of interest" description="Disordered" evidence="5">
    <location>
        <begin position="1520"/>
        <end position="1578"/>
    </location>
</feature>
<dbReference type="InterPro" id="IPR027417">
    <property type="entry name" value="P-loop_NTPase"/>
</dbReference>
<evidence type="ECO:0000256" key="1">
    <source>
        <dbReference type="ARBA" id="ARBA00022574"/>
    </source>
</evidence>
<dbReference type="PROSITE" id="PS00678">
    <property type="entry name" value="WD_REPEATS_1"/>
    <property type="match status" value="1"/>
</dbReference>
<dbReference type="STRING" id="4536.A0A0E0J7H3"/>
<dbReference type="GO" id="GO:0005737">
    <property type="term" value="C:cytoplasm"/>
    <property type="evidence" value="ECO:0007669"/>
    <property type="project" value="UniProtKB-ARBA"/>
</dbReference>
<dbReference type="Gene3D" id="2.130.10.10">
    <property type="entry name" value="YVTN repeat-like/Quinoprotein amine dehydrogenase"/>
    <property type="match status" value="3"/>
</dbReference>
<dbReference type="Gene3D" id="3.40.50.300">
    <property type="entry name" value="P-loop containing nucleotide triphosphate hydrolases"/>
    <property type="match status" value="1"/>
</dbReference>
<evidence type="ECO:0000313" key="8">
    <source>
        <dbReference type="Proteomes" id="UP000006591"/>
    </source>
</evidence>
<feature type="region of interest" description="Disordered" evidence="5">
    <location>
        <begin position="692"/>
        <end position="716"/>
    </location>
</feature>
<dbReference type="InterPro" id="IPR019775">
    <property type="entry name" value="WD40_repeat_CS"/>
</dbReference>
<dbReference type="InterPro" id="IPR030381">
    <property type="entry name" value="G_DYNAMIN_dom"/>
</dbReference>
<protein>
    <recommendedName>
        <fullName evidence="6">Dynamin-type G domain-containing protein</fullName>
    </recommendedName>
</protein>
<dbReference type="Pfam" id="PF00350">
    <property type="entry name" value="Dynamin_N"/>
    <property type="match status" value="1"/>
</dbReference>
<feature type="region of interest" description="Disordered" evidence="5">
    <location>
        <begin position="1025"/>
        <end position="1059"/>
    </location>
</feature>
<feature type="domain" description="Dynamin-type G" evidence="6">
    <location>
        <begin position="44"/>
        <end position="350"/>
    </location>
</feature>
<dbReference type="HOGENOM" id="CLU_003073_0_0_1"/>
<feature type="repeat" description="WD" evidence="3">
    <location>
        <begin position="1278"/>
        <end position="1312"/>
    </location>
</feature>
<keyword evidence="8" id="KW-1185">Reference proteome</keyword>
<dbReference type="PROSITE" id="PS51718">
    <property type="entry name" value="G_DYNAMIN_2"/>
    <property type="match status" value="1"/>
</dbReference>
<dbReference type="CDD" id="cd08771">
    <property type="entry name" value="DLP_1"/>
    <property type="match status" value="1"/>
</dbReference>
<dbReference type="PRINTS" id="PR00195">
    <property type="entry name" value="DYNAMIN"/>
</dbReference>
<dbReference type="FunFam" id="2.130.10.10:FF:002074">
    <property type="entry name" value="Os12g0178633 protein"/>
    <property type="match status" value="1"/>
</dbReference>
<dbReference type="SMART" id="SM00320">
    <property type="entry name" value="WD40"/>
    <property type="match status" value="6"/>
</dbReference>
<evidence type="ECO:0000313" key="7">
    <source>
        <dbReference type="EnsemblPlants" id="ONIVA12G04400.1"/>
    </source>
</evidence>
<accession>A0A0E0J7H3</accession>
<dbReference type="SUPFAM" id="SSF52540">
    <property type="entry name" value="P-loop containing nucleoside triphosphate hydrolases"/>
    <property type="match status" value="1"/>
</dbReference>
<feature type="compositionally biased region" description="Low complexity" evidence="5">
    <location>
        <begin position="1075"/>
        <end position="1104"/>
    </location>
</feature>
<feature type="repeat" description="WD" evidence="3">
    <location>
        <begin position="1128"/>
        <end position="1161"/>
    </location>
</feature>
<evidence type="ECO:0000256" key="3">
    <source>
        <dbReference type="PROSITE-ProRule" id="PRU00221"/>
    </source>
</evidence>
<dbReference type="PROSITE" id="PS50294">
    <property type="entry name" value="WD_REPEATS_REGION"/>
    <property type="match status" value="3"/>
</dbReference>
<dbReference type="eggNOG" id="KOG0446">
    <property type="taxonomic scope" value="Eukaryota"/>
</dbReference>
<dbReference type="InterPro" id="IPR036322">
    <property type="entry name" value="WD40_repeat_dom_sf"/>
</dbReference>
<dbReference type="PROSITE" id="PS50082">
    <property type="entry name" value="WD_REPEATS_2"/>
    <property type="match status" value="3"/>
</dbReference>
<feature type="coiled-coil region" evidence="4">
    <location>
        <begin position="626"/>
        <end position="663"/>
    </location>
</feature>
<feature type="region of interest" description="Disordered" evidence="5">
    <location>
        <begin position="873"/>
        <end position="909"/>
    </location>
</feature>
<dbReference type="SUPFAM" id="SSF50978">
    <property type="entry name" value="WD40 repeat-like"/>
    <property type="match status" value="1"/>
</dbReference>
<dbReference type="InterPro" id="IPR015943">
    <property type="entry name" value="WD40/YVTN_repeat-like_dom_sf"/>
</dbReference>
<feature type="region of interest" description="Disordered" evidence="5">
    <location>
        <begin position="938"/>
        <end position="1001"/>
    </location>
</feature>
<feature type="compositionally biased region" description="Low complexity" evidence="5">
    <location>
        <begin position="1187"/>
        <end position="1204"/>
    </location>
</feature>
<dbReference type="GO" id="GO:0003924">
    <property type="term" value="F:GTPase activity"/>
    <property type="evidence" value="ECO:0007669"/>
    <property type="project" value="InterPro"/>
</dbReference>
<evidence type="ECO:0000256" key="4">
    <source>
        <dbReference type="SAM" id="Coils"/>
    </source>
</evidence>
<evidence type="ECO:0000256" key="2">
    <source>
        <dbReference type="ARBA" id="ARBA00022737"/>
    </source>
</evidence>
<reference evidence="7" key="2">
    <citation type="submission" date="2018-04" db="EMBL/GenBank/DDBJ databases">
        <title>OnivRS2 (Oryza nivara Reference Sequence Version 2).</title>
        <authorList>
            <person name="Zhang J."/>
            <person name="Kudrna D."/>
            <person name="Lee S."/>
            <person name="Talag J."/>
            <person name="Rajasekar S."/>
            <person name="Welchert J."/>
            <person name="Hsing Y.-I."/>
            <person name="Wing R.A."/>
        </authorList>
    </citation>
    <scope>NUCLEOTIDE SEQUENCE [LARGE SCALE GENOMIC DNA]</scope>
    <source>
        <strain evidence="7">SL10</strain>
    </source>
</reference>
<feature type="compositionally biased region" description="Low complexity" evidence="5">
    <location>
        <begin position="985"/>
        <end position="997"/>
    </location>
</feature>
<feature type="region of interest" description="Disordered" evidence="5">
    <location>
        <begin position="1169"/>
        <end position="1217"/>
    </location>
</feature>
<organism evidence="7">
    <name type="scientific">Oryza nivara</name>
    <name type="common">Indian wild rice</name>
    <name type="synonym">Oryza sativa f. spontanea</name>
    <dbReference type="NCBI Taxonomy" id="4536"/>
    <lineage>
        <taxon>Eukaryota</taxon>
        <taxon>Viridiplantae</taxon>
        <taxon>Streptophyta</taxon>
        <taxon>Embryophyta</taxon>
        <taxon>Tracheophyta</taxon>
        <taxon>Spermatophyta</taxon>
        <taxon>Magnoliopsida</taxon>
        <taxon>Liliopsida</taxon>
        <taxon>Poales</taxon>
        <taxon>Poaceae</taxon>
        <taxon>BOP clade</taxon>
        <taxon>Oryzoideae</taxon>
        <taxon>Oryzeae</taxon>
        <taxon>Oryzinae</taxon>
        <taxon>Oryza</taxon>
    </lineage>
</organism>
<reference evidence="7" key="1">
    <citation type="submission" date="2015-04" db="UniProtKB">
        <authorList>
            <consortium name="EnsemblPlants"/>
        </authorList>
    </citation>
    <scope>IDENTIFICATION</scope>
    <source>
        <strain evidence="7">SL10</strain>
    </source>
</reference>
<dbReference type="InterPro" id="IPR045063">
    <property type="entry name" value="Dynamin_N"/>
</dbReference>
<keyword evidence="1 3" id="KW-0853">WD repeat</keyword>
<proteinExistence type="predicted"/>
<dbReference type="FunFam" id="3.40.50.300:FF:001281">
    <property type="entry name" value="Dynamin-like protein ARC5"/>
    <property type="match status" value="1"/>
</dbReference>
<dbReference type="eggNOG" id="KOG0283">
    <property type="taxonomic scope" value="Eukaryota"/>
</dbReference>
<dbReference type="InterPro" id="IPR001680">
    <property type="entry name" value="WD40_rpt"/>
</dbReference>
<sequence>MATPPESLSPAAAAVEDDWEEARGLLYEAYNELQGLAAELGGAAAPAPAVVVVGHQTDGKSALVEALMGFQFNHVGGGTKTRRPVALHLRFNPRCHAPRCRLLAGSGAGDDEDEEAGVAGRAMPLADIQAYIEAENMRLENDPSQFSEKEIIIRIEYKHCPNLTIIDTPGLILPAPGRKNRVLQSQACAVETLVRAKIKHKETIILCLEDCSDWSNATTRRVVMQVDPDLARTVLVSTKLDTKILQFARASDVEVFLHPPTCALDGSLLGDYPFFTSVPSGRVGSCHEAVFRSNEEFKKAISSRELEDVASLEDKLGRGLTKEEKNRIGVSNLRLFLEELLRKRYIESVPLIIPLLEKEHRGATRKLREVNQEISDLDEAKMKEKARLFHDSFLSKLSLLLKGMVVAPPDRFGETLINERINGGTFTGSENFLIPNKLMPNAGMRLYGGAQYHRAMAEFRLVVGSIRCPPITREEIVNACGVEDIHDGTNYSRTACVLAVAKARDTFEPYLHQVIIHNEETDSDICFSVGEFQQKDGENCSSHDVLVKRVKAAFDRFAESTEQSCRERCMEDLVSTTRYVTWSLHNKFNCFLLMPIVDKLPALLREDLESAFEDDLDSIFDVTQLRHSLGQRKRDLEIELKRIKRLKEKFAEINKKLNSLQVRQYYPTPPLSLPRKPWWLAPRIGHRQERGVVDDMTGGDKDHRRGGSGGGKETFLRSLDRVPSGLHIDADFPSDDDDDDDDEEVRVSFASTMGDHKMYSFRHHQAAVLEEEEEEDDDDEFSKYDMDEDMSIQERRRRLHQGLGLASSRDLALRRHSTRKRMVDIPRSVSKMPPLPSPAAASAAAAAAAPTTAAAAAAAPAPRPSARDMLMQRPAKPITRRRSDGCLAARDGGSSGKPPPPSSPSVRRVRSLPARHAGCDDVSLVEKFRNAMAKRDLPTAAVPPTTPPPAAAAAAAAPVDKGRTGDGGGKDRDDATKNQESSKEVAVVAAPKDAAPASNTQTGVQLGLEEIEKFIGNTPIVKHLMRRGQSQHHSGQLASPSGGAPPKAEKPAGGKKKGGWLKNIKSVAIGFIDSGGNSKSTTSTTTSSAGANATSSSSSSASSTERLKVHQSGKSCKELTGLYMCQEIMAHEGSIWSIKFSTDGRWLASAGEDHVVRIWQVVEANSPACLPNDGHSGPLPPHPPGAAPADGTSSSSTPALSQLSKKSVKGKSGRDTLPEHLVVPDKVFALADQPACVLEGHQDDVLDLTWSKTDQLLSSSMDKTVRLWDTTTKACLKVFAHNDYVTCIQFNPADDRFFISGSLDAKVRLWSIPDRQVVDWTDLNEMVTAASYTPDGQGAIIGSHKGSCRFYKTTDCKLDQEAQIDIETKKRKSQAKKITGFQLLKFKSLARTWPNCSSWPWPWTPQFAPGNPSEVLVTSADSQIRVFDGVTMVQKFRGFKNTSSQISAAYTSDGRYVVCPSEDSHVYLWRAARGAPAAAAAIGSIGGIGMKPKTWCTIRSFENFYCKDVSAAVPWPLAPSGAGGDGSTSGSSPSRRQGGVSCTDDVCSMPAKSGELGSAGTPLTHSGQLGSPAPGGGKGGADGNAWGLVVVTASLQGEIRVYQNFGMPFRIRGQGNLFY</sequence>
<keyword evidence="2" id="KW-0677">Repeat</keyword>
<dbReference type="PRINTS" id="PR00320">
    <property type="entry name" value="GPROTEINBRPT"/>
</dbReference>
<dbReference type="Pfam" id="PF00400">
    <property type="entry name" value="WD40"/>
    <property type="match status" value="3"/>
</dbReference>
<feature type="region of interest" description="Disordered" evidence="5">
    <location>
        <begin position="1075"/>
        <end position="1111"/>
    </location>
</feature>
<feature type="coiled-coil region" evidence="4">
    <location>
        <begin position="353"/>
        <end position="387"/>
    </location>
</feature>
<dbReference type="OMA" id="RIGHRQE"/>
<dbReference type="PANTHER" id="PTHR14221:SF35">
    <property type="entry name" value="OS12G0178633 PROTEIN"/>
    <property type="match status" value="1"/>
</dbReference>
<dbReference type="InterPro" id="IPR020472">
    <property type="entry name" value="WD40_PAC1"/>
</dbReference>
<dbReference type="GO" id="GO:0005525">
    <property type="term" value="F:GTP binding"/>
    <property type="evidence" value="ECO:0007669"/>
    <property type="project" value="InterPro"/>
</dbReference>
<dbReference type="Proteomes" id="UP000006591">
    <property type="component" value="Chromosome 12"/>
</dbReference>
<dbReference type="Gramene" id="ONIVA12G04400.1">
    <property type="protein sequence ID" value="ONIVA12G04400.1"/>
    <property type="gene ID" value="ONIVA12G04400"/>
</dbReference>
<feature type="repeat" description="WD" evidence="3">
    <location>
        <begin position="1238"/>
        <end position="1278"/>
    </location>
</feature>
<dbReference type="SMART" id="SM00053">
    <property type="entry name" value="DYNc"/>
    <property type="match status" value="1"/>
</dbReference>
<dbReference type="InterPro" id="IPR040324">
    <property type="entry name" value="WDR44/Dgr2"/>
</dbReference>
<evidence type="ECO:0000259" key="6">
    <source>
        <dbReference type="PROSITE" id="PS51718"/>
    </source>
</evidence>
<dbReference type="InterPro" id="IPR022812">
    <property type="entry name" value="Dynamin"/>
</dbReference>
<feature type="compositionally biased region" description="Low complexity" evidence="5">
    <location>
        <begin position="1528"/>
        <end position="1541"/>
    </location>
</feature>